<keyword evidence="4" id="KW-1185">Reference proteome</keyword>
<evidence type="ECO:0000313" key="3">
    <source>
        <dbReference type="EMBL" id="KAH6668557.1"/>
    </source>
</evidence>
<reference evidence="3" key="1">
    <citation type="journal article" date="2021" name="Nat. Commun.">
        <title>Genetic determinants of endophytism in the Arabidopsis root mycobiome.</title>
        <authorList>
            <person name="Mesny F."/>
            <person name="Miyauchi S."/>
            <person name="Thiergart T."/>
            <person name="Pickel B."/>
            <person name="Atanasova L."/>
            <person name="Karlsson M."/>
            <person name="Huettel B."/>
            <person name="Barry K.W."/>
            <person name="Haridas S."/>
            <person name="Chen C."/>
            <person name="Bauer D."/>
            <person name="Andreopoulos W."/>
            <person name="Pangilinan J."/>
            <person name="LaButti K."/>
            <person name="Riley R."/>
            <person name="Lipzen A."/>
            <person name="Clum A."/>
            <person name="Drula E."/>
            <person name="Henrissat B."/>
            <person name="Kohler A."/>
            <person name="Grigoriev I.V."/>
            <person name="Martin F.M."/>
            <person name="Hacquard S."/>
        </authorList>
    </citation>
    <scope>NUCLEOTIDE SEQUENCE</scope>
    <source>
        <strain evidence="3">MPI-SDFR-AT-0117</strain>
    </source>
</reference>
<sequence>MALGIHRCESAKLPLEENLGSAVCLGGCRGLRPHPSLEAATSIARVLVVRMAQRIFLCFIKASSGTELLFSIIAIFLHHHLPPSVSPGLTSSIMASDPNMASDLIVASTPPEIEPQWLLNRRTNNDNSRLYSLPTEILLDIMELLAIHDRVGIYMIRQSCQRFADLFGASRFRGFHEIDDSIILGREKRNVPLETLPLKAFRERFIDVGFSPYTMKARQVLMRDFEKKSVTAAESDDTDELEPICHSCSRRHPAKDFRLSEINDGKDYARTCERWYGHQNVCSHSDLGKLKKDDDGLVEPKSSEYDHSRDYKMVYWSCEECFGEDLMGTQDDLLKRFPATVFPLLEMEICIDIKSHPEWFHIRWCMPLFANMNDKPNPKGITRDLVRARLWELSEGPYEDLLRLSIGPLASFRDEMFLERFGEGGIQGTDWKEEVKTLETEDGPWNEPEEWPLGWVMENGNLYLGFDHHNWAWTEWYYRDDSGYRRGGDLYWESIAAEEEEQEEEYDHW</sequence>
<feature type="transmembrane region" description="Helical" evidence="1">
    <location>
        <begin position="55"/>
        <end position="77"/>
    </location>
</feature>
<dbReference type="AlphaFoldDB" id="A0A9P9A628"/>
<dbReference type="Proteomes" id="UP000770015">
    <property type="component" value="Unassembled WGS sequence"/>
</dbReference>
<accession>A0A9P9A628</accession>
<protein>
    <recommendedName>
        <fullName evidence="2">F-box domain-containing protein</fullName>
    </recommendedName>
</protein>
<dbReference type="OrthoDB" id="3692147at2759"/>
<evidence type="ECO:0000256" key="1">
    <source>
        <dbReference type="SAM" id="Phobius"/>
    </source>
</evidence>
<gene>
    <name evidence="3" type="ORF">F5X68DRAFT_249320</name>
</gene>
<proteinExistence type="predicted"/>
<name>A0A9P9A628_9PEZI</name>
<dbReference type="InterPro" id="IPR001810">
    <property type="entry name" value="F-box_dom"/>
</dbReference>
<dbReference type="PROSITE" id="PS50181">
    <property type="entry name" value="FBOX"/>
    <property type="match status" value="1"/>
</dbReference>
<keyword evidence="1" id="KW-0472">Membrane</keyword>
<feature type="domain" description="F-box" evidence="2">
    <location>
        <begin position="127"/>
        <end position="178"/>
    </location>
</feature>
<keyword evidence="1" id="KW-0812">Transmembrane</keyword>
<organism evidence="3 4">
    <name type="scientific">Plectosphaerella plurivora</name>
    <dbReference type="NCBI Taxonomy" id="936078"/>
    <lineage>
        <taxon>Eukaryota</taxon>
        <taxon>Fungi</taxon>
        <taxon>Dikarya</taxon>
        <taxon>Ascomycota</taxon>
        <taxon>Pezizomycotina</taxon>
        <taxon>Sordariomycetes</taxon>
        <taxon>Hypocreomycetidae</taxon>
        <taxon>Glomerellales</taxon>
        <taxon>Plectosphaerellaceae</taxon>
        <taxon>Plectosphaerella</taxon>
    </lineage>
</organism>
<keyword evidence="1" id="KW-1133">Transmembrane helix</keyword>
<evidence type="ECO:0000313" key="4">
    <source>
        <dbReference type="Proteomes" id="UP000770015"/>
    </source>
</evidence>
<evidence type="ECO:0000259" key="2">
    <source>
        <dbReference type="PROSITE" id="PS50181"/>
    </source>
</evidence>
<comment type="caution">
    <text evidence="3">The sequence shown here is derived from an EMBL/GenBank/DDBJ whole genome shotgun (WGS) entry which is preliminary data.</text>
</comment>
<dbReference type="EMBL" id="JAGSXJ010000033">
    <property type="protein sequence ID" value="KAH6668557.1"/>
    <property type="molecule type" value="Genomic_DNA"/>
</dbReference>